<dbReference type="GO" id="GO:0016798">
    <property type="term" value="F:hydrolase activity, acting on glycosyl bonds"/>
    <property type="evidence" value="ECO:0007669"/>
    <property type="project" value="UniProtKB-KW"/>
</dbReference>
<feature type="domain" description="HhH-GPD" evidence="14">
    <location>
        <begin position="44"/>
        <end position="195"/>
    </location>
</feature>
<name>A0ABP2L528_9FIRM</name>
<dbReference type="NCBIfam" id="TIGR01084">
    <property type="entry name" value="mutY"/>
    <property type="match status" value="1"/>
</dbReference>
<dbReference type="EMBL" id="AFIJ01000009">
    <property type="protein sequence ID" value="EGL41639.1"/>
    <property type="molecule type" value="Genomic_DNA"/>
</dbReference>
<evidence type="ECO:0000256" key="13">
    <source>
        <dbReference type="RuleBase" id="RU365096"/>
    </source>
</evidence>
<keyword evidence="16" id="KW-1185">Reference proteome</keyword>
<comment type="caution">
    <text evidence="15">The sequence shown here is derived from an EMBL/GenBank/DDBJ whole genome shotgun (WGS) entry which is preliminary data.</text>
</comment>
<evidence type="ECO:0000256" key="7">
    <source>
        <dbReference type="ARBA" id="ARBA00022763"/>
    </source>
</evidence>
<dbReference type="InterPro" id="IPR029119">
    <property type="entry name" value="MutY_C"/>
</dbReference>
<comment type="catalytic activity">
    <reaction evidence="1 13">
        <text>Hydrolyzes free adenine bases from 7,8-dihydro-8-oxoguanine:adenine mismatched double-stranded DNA, leaving an apurinic site.</text>
        <dbReference type="EC" id="3.2.2.31"/>
    </reaction>
</comment>
<dbReference type="Gene3D" id="1.10.340.30">
    <property type="entry name" value="Hypothetical protein, domain 2"/>
    <property type="match status" value="1"/>
</dbReference>
<accession>A0ABP2L528</accession>
<organism evidence="15 16">
    <name type="scientific">Megasphaera lornae</name>
    <dbReference type="NCBI Taxonomy" id="1000568"/>
    <lineage>
        <taxon>Bacteria</taxon>
        <taxon>Bacillati</taxon>
        <taxon>Bacillota</taxon>
        <taxon>Negativicutes</taxon>
        <taxon>Veillonellales</taxon>
        <taxon>Veillonellaceae</taxon>
        <taxon>Megasphaera</taxon>
    </lineage>
</organism>
<evidence type="ECO:0000256" key="11">
    <source>
        <dbReference type="ARBA" id="ARBA00023204"/>
    </source>
</evidence>
<keyword evidence="10" id="KW-0411">Iron-sulfur</keyword>
<evidence type="ECO:0000259" key="14">
    <source>
        <dbReference type="SMART" id="SM00478"/>
    </source>
</evidence>
<dbReference type="PANTHER" id="PTHR42944:SF1">
    <property type="entry name" value="ADENINE DNA GLYCOSYLASE"/>
    <property type="match status" value="1"/>
</dbReference>
<evidence type="ECO:0000256" key="2">
    <source>
        <dbReference type="ARBA" id="ARBA00008343"/>
    </source>
</evidence>
<evidence type="ECO:0000256" key="4">
    <source>
        <dbReference type="ARBA" id="ARBA00022023"/>
    </source>
</evidence>
<comment type="function">
    <text evidence="13">Adenine glycosylase active on G-A mispairs.</text>
</comment>
<keyword evidence="5" id="KW-0004">4Fe-4S</keyword>
<keyword evidence="12 13" id="KW-0326">Glycosidase</keyword>
<keyword evidence="6" id="KW-0479">Metal-binding</keyword>
<evidence type="ECO:0000256" key="3">
    <source>
        <dbReference type="ARBA" id="ARBA00012045"/>
    </source>
</evidence>
<dbReference type="Pfam" id="PF00730">
    <property type="entry name" value="HhH-GPD"/>
    <property type="match status" value="1"/>
</dbReference>
<dbReference type="RefSeq" id="WP_007390755.1">
    <property type="nucleotide sequence ID" value="NZ_AFIJ01000009.1"/>
</dbReference>
<dbReference type="SMART" id="SM00478">
    <property type="entry name" value="ENDO3c"/>
    <property type="match status" value="1"/>
</dbReference>
<dbReference type="CDD" id="cd03431">
    <property type="entry name" value="NUDIX_DNA_Glycosylase_C-MutY"/>
    <property type="match status" value="1"/>
</dbReference>
<evidence type="ECO:0000256" key="6">
    <source>
        <dbReference type="ARBA" id="ARBA00022723"/>
    </source>
</evidence>
<dbReference type="Pfam" id="PF00633">
    <property type="entry name" value="HHH"/>
    <property type="match status" value="1"/>
</dbReference>
<dbReference type="Gene3D" id="1.10.1670.10">
    <property type="entry name" value="Helix-hairpin-Helix base-excision DNA repair enzymes (C-terminal)"/>
    <property type="match status" value="1"/>
</dbReference>
<dbReference type="InterPro" id="IPR005760">
    <property type="entry name" value="A/G_AdeGlyc_MutY"/>
</dbReference>
<keyword evidence="9 13" id="KW-0408">Iron</keyword>
<dbReference type="InterPro" id="IPR015797">
    <property type="entry name" value="NUDIX_hydrolase-like_dom_sf"/>
</dbReference>
<dbReference type="Gene3D" id="3.90.79.10">
    <property type="entry name" value="Nucleoside Triphosphate Pyrophosphohydrolase"/>
    <property type="match status" value="1"/>
</dbReference>
<keyword evidence="8 15" id="KW-0378">Hydrolase</keyword>
<dbReference type="CDD" id="cd00056">
    <property type="entry name" value="ENDO3c"/>
    <property type="match status" value="1"/>
</dbReference>
<evidence type="ECO:0000313" key="15">
    <source>
        <dbReference type="EMBL" id="EGL41639.1"/>
    </source>
</evidence>
<dbReference type="Pfam" id="PF14815">
    <property type="entry name" value="NUDIX_4"/>
    <property type="match status" value="1"/>
</dbReference>
<protein>
    <recommendedName>
        <fullName evidence="4 13">Adenine DNA glycosylase</fullName>
        <ecNumber evidence="3 13">3.2.2.31</ecNumber>
    </recommendedName>
</protein>
<sequence length="355" mass="40188">MVIETINERQWSPRLLAWFAQHRRDLPWRTEPRDPYHVWVAEIMLQQTKVEAVRPYYENWLHVFPTMEALAAAEPDEVLRQWQGLGYYSRARNLHAAVREVMTKYGGTVPQTAKEIRTLKGIGEYTAGAILSIAYGQDETAVDGNVLRIFARVYGIARNILSSRVKKEITQLVAAQLPTGKAGMFNEALMDFGAMVCIPKTPHCEVCPLMTMCRAYCAGREKELPIRVTRKKVPVENRTVVMIRKQGAWLIHRRPPTGLLASMWEFPNVPGKGPDGREAVRQLLAQVGGQVAIESHPLATREHVFSHKKWRLTIYAGTWCGGTLLSGKEWQWLPIRAYTTVPWAGPHGKLTALEA</sequence>
<dbReference type="InterPro" id="IPR003265">
    <property type="entry name" value="HhH-GPD_domain"/>
</dbReference>
<dbReference type="InterPro" id="IPR011257">
    <property type="entry name" value="DNA_glycosylase"/>
</dbReference>
<dbReference type="Proteomes" id="UP000004018">
    <property type="component" value="Unassembled WGS sequence"/>
</dbReference>
<proteinExistence type="inferred from homology"/>
<dbReference type="SUPFAM" id="SSF48150">
    <property type="entry name" value="DNA-glycosylase"/>
    <property type="match status" value="1"/>
</dbReference>
<reference evidence="15 16" key="1">
    <citation type="submission" date="2011-04" db="EMBL/GenBank/DDBJ databases">
        <authorList>
            <person name="Harkins D.M."/>
            <person name="Madupu R."/>
            <person name="Durkin A.S."/>
            <person name="Torralba M."/>
            <person name="Methe B."/>
            <person name="Sutton G.G."/>
            <person name="Nelson K.E."/>
        </authorList>
    </citation>
    <scope>NUCLEOTIDE SEQUENCE [LARGE SCALE GENOMIC DNA]</scope>
    <source>
        <strain evidence="15 16">UPII 199-6</strain>
    </source>
</reference>
<dbReference type="InterPro" id="IPR044298">
    <property type="entry name" value="MIG/MutY"/>
</dbReference>
<evidence type="ECO:0000313" key="16">
    <source>
        <dbReference type="Proteomes" id="UP000004018"/>
    </source>
</evidence>
<keyword evidence="11" id="KW-0234">DNA repair</keyword>
<dbReference type="PANTHER" id="PTHR42944">
    <property type="entry name" value="ADENINE DNA GLYCOSYLASE"/>
    <property type="match status" value="1"/>
</dbReference>
<evidence type="ECO:0000256" key="9">
    <source>
        <dbReference type="ARBA" id="ARBA00023004"/>
    </source>
</evidence>
<dbReference type="InterPro" id="IPR000445">
    <property type="entry name" value="HhH_motif"/>
</dbReference>
<evidence type="ECO:0000256" key="5">
    <source>
        <dbReference type="ARBA" id="ARBA00022485"/>
    </source>
</evidence>
<evidence type="ECO:0000256" key="12">
    <source>
        <dbReference type="ARBA" id="ARBA00023295"/>
    </source>
</evidence>
<evidence type="ECO:0000256" key="8">
    <source>
        <dbReference type="ARBA" id="ARBA00022801"/>
    </source>
</evidence>
<evidence type="ECO:0000256" key="10">
    <source>
        <dbReference type="ARBA" id="ARBA00023014"/>
    </source>
</evidence>
<comment type="similarity">
    <text evidence="2 13">Belongs to the Nth/MutY family.</text>
</comment>
<gene>
    <name evidence="15" type="primary">mutY</name>
    <name evidence="15" type="ORF">HMPREF1039_1482</name>
</gene>
<comment type="cofactor">
    <cofactor evidence="13">
        <name>[4Fe-4S] cluster</name>
        <dbReference type="ChEBI" id="CHEBI:49883"/>
    </cofactor>
    <text evidence="13">Binds 1 [4Fe-4S] cluster.</text>
</comment>
<keyword evidence="7 13" id="KW-0227">DNA damage</keyword>
<dbReference type="InterPro" id="IPR023170">
    <property type="entry name" value="HhH_base_excis_C"/>
</dbReference>
<evidence type="ECO:0000256" key="1">
    <source>
        <dbReference type="ARBA" id="ARBA00000843"/>
    </source>
</evidence>
<dbReference type="EC" id="3.2.2.31" evidence="3 13"/>
<dbReference type="SUPFAM" id="SSF55811">
    <property type="entry name" value="Nudix"/>
    <property type="match status" value="1"/>
</dbReference>